<dbReference type="Proteomes" id="UP000054928">
    <property type="component" value="Unassembled WGS sequence"/>
</dbReference>
<protein>
    <submittedName>
        <fullName evidence="2">Uncharacterized protein</fullName>
    </submittedName>
</protein>
<keyword evidence="3" id="KW-1185">Reference proteome</keyword>
<dbReference type="AlphaFoldDB" id="A0A0P1AXS3"/>
<evidence type="ECO:0000256" key="1">
    <source>
        <dbReference type="SAM" id="MobiDB-lite"/>
    </source>
</evidence>
<name>A0A0P1AXS3_PLAHL</name>
<evidence type="ECO:0000313" key="2">
    <source>
        <dbReference type="EMBL" id="CEG46405.1"/>
    </source>
</evidence>
<reference evidence="3" key="1">
    <citation type="submission" date="2014-09" db="EMBL/GenBank/DDBJ databases">
        <authorList>
            <person name="Sharma Rahul"/>
            <person name="Thines Marco"/>
        </authorList>
    </citation>
    <scope>NUCLEOTIDE SEQUENCE [LARGE SCALE GENOMIC DNA]</scope>
</reference>
<accession>A0A0P1AXS3</accession>
<dbReference type="GeneID" id="36397863"/>
<organism evidence="2 3">
    <name type="scientific">Plasmopara halstedii</name>
    <name type="common">Downy mildew of sunflower</name>
    <dbReference type="NCBI Taxonomy" id="4781"/>
    <lineage>
        <taxon>Eukaryota</taxon>
        <taxon>Sar</taxon>
        <taxon>Stramenopiles</taxon>
        <taxon>Oomycota</taxon>
        <taxon>Peronosporomycetes</taxon>
        <taxon>Peronosporales</taxon>
        <taxon>Peronosporaceae</taxon>
        <taxon>Plasmopara</taxon>
    </lineage>
</organism>
<evidence type="ECO:0000313" key="3">
    <source>
        <dbReference type="Proteomes" id="UP000054928"/>
    </source>
</evidence>
<dbReference type="RefSeq" id="XP_024582774.1">
    <property type="nucleotide sequence ID" value="XM_024717258.1"/>
</dbReference>
<dbReference type="EMBL" id="CCYD01002047">
    <property type="protein sequence ID" value="CEG46405.1"/>
    <property type="molecule type" value="Genomic_DNA"/>
</dbReference>
<sequence>MEIGRPCDRGFTNGRPGKTCDGQPMNSWVKKQRQQMQRRRDGVPLMNLLVG</sequence>
<proteinExistence type="predicted"/>
<feature type="region of interest" description="Disordered" evidence="1">
    <location>
        <begin position="1"/>
        <end position="27"/>
    </location>
</feature>